<feature type="compositionally biased region" description="Polar residues" evidence="1">
    <location>
        <begin position="140"/>
        <end position="151"/>
    </location>
</feature>
<feature type="compositionally biased region" description="Basic residues" evidence="1">
    <location>
        <begin position="152"/>
        <end position="162"/>
    </location>
</feature>
<evidence type="ECO:0000313" key="3">
    <source>
        <dbReference type="Proteomes" id="UP000811246"/>
    </source>
</evidence>
<accession>A0A922J2L7</accession>
<dbReference type="AlphaFoldDB" id="A0A922J2L7"/>
<evidence type="ECO:0000313" key="2">
    <source>
        <dbReference type="EMBL" id="KAG6692211.1"/>
    </source>
</evidence>
<dbReference type="Proteomes" id="UP000811246">
    <property type="component" value="Chromosome 10"/>
</dbReference>
<protein>
    <submittedName>
        <fullName evidence="2">Uncharacterized protein</fullName>
    </submittedName>
</protein>
<proteinExistence type="predicted"/>
<feature type="region of interest" description="Disordered" evidence="1">
    <location>
        <begin position="111"/>
        <end position="180"/>
    </location>
</feature>
<gene>
    <name evidence="2" type="ORF">I3842_10G103100</name>
</gene>
<comment type="caution">
    <text evidence="2">The sequence shown here is derived from an EMBL/GenBank/DDBJ whole genome shotgun (WGS) entry which is preliminary data.</text>
</comment>
<name>A0A922J2L7_CARIL</name>
<organism evidence="2 3">
    <name type="scientific">Carya illinoinensis</name>
    <name type="common">Pecan</name>
    <dbReference type="NCBI Taxonomy" id="32201"/>
    <lineage>
        <taxon>Eukaryota</taxon>
        <taxon>Viridiplantae</taxon>
        <taxon>Streptophyta</taxon>
        <taxon>Embryophyta</taxon>
        <taxon>Tracheophyta</taxon>
        <taxon>Spermatophyta</taxon>
        <taxon>Magnoliopsida</taxon>
        <taxon>eudicotyledons</taxon>
        <taxon>Gunneridae</taxon>
        <taxon>Pentapetalae</taxon>
        <taxon>rosids</taxon>
        <taxon>fabids</taxon>
        <taxon>Fagales</taxon>
        <taxon>Juglandaceae</taxon>
        <taxon>Carya</taxon>
    </lineage>
</organism>
<reference evidence="2" key="1">
    <citation type="submission" date="2021-01" db="EMBL/GenBank/DDBJ databases">
        <authorList>
            <person name="Lovell J.T."/>
            <person name="Bentley N."/>
            <person name="Bhattarai G."/>
            <person name="Jenkins J.W."/>
            <person name="Sreedasyam A."/>
            <person name="Alarcon Y."/>
            <person name="Bock C."/>
            <person name="Boston L."/>
            <person name="Carlson J."/>
            <person name="Cervantes K."/>
            <person name="Clermont K."/>
            <person name="Krom N."/>
            <person name="Kubenka K."/>
            <person name="Mamidi S."/>
            <person name="Mattison C."/>
            <person name="Monteros M."/>
            <person name="Pisani C."/>
            <person name="Plott C."/>
            <person name="Rajasekar S."/>
            <person name="Rhein H.S."/>
            <person name="Rohla C."/>
            <person name="Song M."/>
            <person name="Hilaire R.S."/>
            <person name="Shu S."/>
            <person name="Wells L."/>
            <person name="Wang X."/>
            <person name="Webber J."/>
            <person name="Heerema R.J."/>
            <person name="Klein P."/>
            <person name="Conner P."/>
            <person name="Grauke L."/>
            <person name="Grimwood J."/>
            <person name="Schmutz J."/>
            <person name="Randall J.J."/>
        </authorList>
    </citation>
    <scope>NUCLEOTIDE SEQUENCE</scope>
    <source>
        <tissue evidence="2">Leaf</tissue>
    </source>
</reference>
<sequence>MSKLKKYAAGSSSHQSMGIIIEKMQQEIYSGQTGKAKSKVQRSVKANYKMKVEDRYTVHIKSSTKVEMAGTNFQSSVKIKEQKTEMIEYSNSSGHTNWNVGRLMLPSLEIGSTAHDSDRKRKRKRVESKGQVKKTGPVRKSSNQRSGTCTCHKTRTGTKRTSTKTSTRKEKKSTETRSNTQLGCTYVDVSDDTWESDTWDYAYY</sequence>
<dbReference type="EMBL" id="CM031834">
    <property type="protein sequence ID" value="KAG6692211.1"/>
    <property type="molecule type" value="Genomic_DNA"/>
</dbReference>
<evidence type="ECO:0000256" key="1">
    <source>
        <dbReference type="SAM" id="MobiDB-lite"/>
    </source>
</evidence>